<keyword evidence="5" id="KW-1185">Reference proteome</keyword>
<feature type="region of interest" description="Disordered" evidence="1">
    <location>
        <begin position="1"/>
        <end position="70"/>
    </location>
</feature>
<evidence type="ECO:0000256" key="1">
    <source>
        <dbReference type="SAM" id="MobiDB-lite"/>
    </source>
</evidence>
<feature type="compositionally biased region" description="Basic and acidic residues" evidence="1">
    <location>
        <begin position="21"/>
        <end position="50"/>
    </location>
</feature>
<name>A0A1A8YRY9_PLAOA</name>
<dbReference type="EMBL" id="FLRE01000086">
    <property type="protein sequence ID" value="SBT34856.1"/>
    <property type="molecule type" value="Genomic_DNA"/>
</dbReference>
<dbReference type="Proteomes" id="UP000078555">
    <property type="component" value="Unassembled WGS sequence"/>
</dbReference>
<sequence>MHGLKSASHPSTLPQCCLRGALKDPQKRSVTAERRSLFPRETSPLHEYPEKKHKKKKKKKKNKVGEGEVK</sequence>
<proteinExistence type="predicted"/>
<reference evidence="4 5" key="2">
    <citation type="submission" date="2016-05" db="EMBL/GenBank/DDBJ databases">
        <authorList>
            <person name="Naeem Raeece"/>
        </authorList>
    </citation>
    <scope>NUCLEOTIDE SEQUENCE [LARGE SCALE GENOMIC DNA]</scope>
</reference>
<accession>A0A1A8YRY9</accession>
<dbReference type="EMBL" id="FLRD01000070">
    <property type="protein sequence ID" value="SBT34408.1"/>
    <property type="molecule type" value="Genomic_DNA"/>
</dbReference>
<organism evidence="2 5">
    <name type="scientific">Plasmodium ovale wallikeri</name>
    <dbReference type="NCBI Taxonomy" id="864142"/>
    <lineage>
        <taxon>Eukaryota</taxon>
        <taxon>Sar</taxon>
        <taxon>Alveolata</taxon>
        <taxon>Apicomplexa</taxon>
        <taxon>Aconoidasida</taxon>
        <taxon>Haemosporida</taxon>
        <taxon>Plasmodiidae</taxon>
        <taxon>Plasmodium</taxon>
        <taxon>Plasmodium (Plasmodium)</taxon>
    </lineage>
</organism>
<dbReference type="Proteomes" id="UP000078550">
    <property type="component" value="Unassembled WGS sequence"/>
</dbReference>
<evidence type="ECO:0000313" key="5">
    <source>
        <dbReference type="Proteomes" id="UP000078555"/>
    </source>
</evidence>
<dbReference type="AlphaFoldDB" id="A0A1A8YRY9"/>
<protein>
    <submittedName>
        <fullName evidence="2">Uncharacterized protein</fullName>
    </submittedName>
</protein>
<feature type="compositionally biased region" description="Basic residues" evidence="1">
    <location>
        <begin position="51"/>
        <end position="62"/>
    </location>
</feature>
<evidence type="ECO:0000313" key="3">
    <source>
        <dbReference type="EMBL" id="SBT34856.1"/>
    </source>
</evidence>
<evidence type="ECO:0000313" key="2">
    <source>
        <dbReference type="EMBL" id="SBT34408.1"/>
    </source>
</evidence>
<gene>
    <name evidence="2" type="ORF">POVWA1_022160</name>
    <name evidence="3" type="ORF">POVWA2_021980</name>
</gene>
<reference evidence="2" key="1">
    <citation type="submission" date="2016-05" db="EMBL/GenBank/DDBJ databases">
        <authorList>
            <person name="Lavstsen T."/>
            <person name="Jespersen J.S."/>
        </authorList>
    </citation>
    <scope>NUCLEOTIDE SEQUENCE [LARGE SCALE GENOMIC DNA]</scope>
</reference>
<evidence type="ECO:0000313" key="4">
    <source>
        <dbReference type="Proteomes" id="UP000078550"/>
    </source>
</evidence>